<dbReference type="WBParaSite" id="JU765_v2.g4253.t1">
    <property type="protein sequence ID" value="JU765_v2.g4253.t1"/>
    <property type="gene ID" value="JU765_v2.g4253"/>
</dbReference>
<evidence type="ECO:0000313" key="1">
    <source>
        <dbReference type="Proteomes" id="UP000887576"/>
    </source>
</evidence>
<reference evidence="2" key="1">
    <citation type="submission" date="2022-11" db="UniProtKB">
        <authorList>
            <consortium name="WormBaseParasite"/>
        </authorList>
    </citation>
    <scope>IDENTIFICATION</scope>
</reference>
<proteinExistence type="predicted"/>
<organism evidence="1 2">
    <name type="scientific">Panagrolaimus sp. JU765</name>
    <dbReference type="NCBI Taxonomy" id="591449"/>
    <lineage>
        <taxon>Eukaryota</taxon>
        <taxon>Metazoa</taxon>
        <taxon>Ecdysozoa</taxon>
        <taxon>Nematoda</taxon>
        <taxon>Chromadorea</taxon>
        <taxon>Rhabditida</taxon>
        <taxon>Tylenchina</taxon>
        <taxon>Panagrolaimomorpha</taxon>
        <taxon>Panagrolaimoidea</taxon>
        <taxon>Panagrolaimidae</taxon>
        <taxon>Panagrolaimus</taxon>
    </lineage>
</organism>
<name>A0AC34R7X5_9BILA</name>
<accession>A0AC34R7X5</accession>
<evidence type="ECO:0000313" key="2">
    <source>
        <dbReference type="WBParaSite" id="JU765_v2.g4253.t1"/>
    </source>
</evidence>
<sequence length="338" mass="38515">MADPPGDDDIGIKPGGIVQSGKLNWVVDTLLGEGGFGAVYKVHEEKEREKEYAMKVEKKLEKRKHSKLKMEVAILKEMNSKPESAKHFTQIVDRGKKEKYFFIVMTLVGKSLDDLKRERPSKTFSLGTAIGSSIQCLEAVQSMHKYGYIHRDLKPANYACGLGKQIRVIFLLDFGIARRVLNDENELKTPRATVGFKGTVRFASLSCHHGKELGAQDDCESWFYLLIDLSSFQSLLWRKLADKNEVAKSKEELRTELGLKKFCLDLPMVKNEFIRVMCYIDRCQYYDKVDYNYIYDILKIAAENAGIKLSDPYDWESDAPVEAAVSKRAPKSVMMKSR</sequence>
<dbReference type="Proteomes" id="UP000887576">
    <property type="component" value="Unplaced"/>
</dbReference>
<protein>
    <submittedName>
        <fullName evidence="2">Protein kinase domain-containing protein</fullName>
    </submittedName>
</protein>